<accession>A0A9D9J178</accession>
<reference evidence="2" key="2">
    <citation type="journal article" date="2021" name="PeerJ">
        <title>Extensive microbial diversity within the chicken gut microbiome revealed by metagenomics and culture.</title>
        <authorList>
            <person name="Gilroy R."/>
            <person name="Ravi A."/>
            <person name="Getino M."/>
            <person name="Pursley I."/>
            <person name="Horton D.L."/>
            <person name="Alikhan N.F."/>
            <person name="Baker D."/>
            <person name="Gharbi K."/>
            <person name="Hall N."/>
            <person name="Watson M."/>
            <person name="Adriaenssens E.M."/>
            <person name="Foster-Nyarko E."/>
            <person name="Jarju S."/>
            <person name="Secka A."/>
            <person name="Antonio M."/>
            <person name="Oren A."/>
            <person name="Chaudhuri R.R."/>
            <person name="La Ragione R."/>
            <person name="Hildebrand F."/>
            <person name="Pallen M.J."/>
        </authorList>
    </citation>
    <scope>NUCLEOTIDE SEQUENCE</scope>
    <source>
        <strain evidence="2">B3-2255</strain>
    </source>
</reference>
<gene>
    <name evidence="2" type="ORF">IAC87_07950</name>
</gene>
<keyword evidence="1" id="KW-0812">Transmembrane</keyword>
<keyword evidence="1" id="KW-1133">Transmembrane helix</keyword>
<evidence type="ECO:0000313" key="2">
    <source>
        <dbReference type="EMBL" id="MBO8482457.1"/>
    </source>
</evidence>
<dbReference type="EMBL" id="JADILY010000168">
    <property type="protein sequence ID" value="MBO8482457.1"/>
    <property type="molecule type" value="Genomic_DNA"/>
</dbReference>
<evidence type="ECO:0000256" key="1">
    <source>
        <dbReference type="SAM" id="Phobius"/>
    </source>
</evidence>
<organism evidence="2 3">
    <name type="scientific">Candidatus Merdivivens faecigallinarum</name>
    <dbReference type="NCBI Taxonomy" id="2840871"/>
    <lineage>
        <taxon>Bacteria</taxon>
        <taxon>Pseudomonadati</taxon>
        <taxon>Bacteroidota</taxon>
        <taxon>Bacteroidia</taxon>
        <taxon>Bacteroidales</taxon>
        <taxon>Muribaculaceae</taxon>
        <taxon>Muribaculaceae incertae sedis</taxon>
        <taxon>Candidatus Merdivivens</taxon>
    </lineage>
</organism>
<comment type="caution">
    <text evidence="2">The sequence shown here is derived from an EMBL/GenBank/DDBJ whole genome shotgun (WGS) entry which is preliminary data.</text>
</comment>
<reference evidence="2" key="1">
    <citation type="submission" date="2020-10" db="EMBL/GenBank/DDBJ databases">
        <authorList>
            <person name="Gilroy R."/>
        </authorList>
    </citation>
    <scope>NUCLEOTIDE SEQUENCE</scope>
    <source>
        <strain evidence="2">B3-2255</strain>
    </source>
</reference>
<feature type="transmembrane region" description="Helical" evidence="1">
    <location>
        <begin position="35"/>
        <end position="57"/>
    </location>
</feature>
<evidence type="ECO:0000313" key="3">
    <source>
        <dbReference type="Proteomes" id="UP000823772"/>
    </source>
</evidence>
<protein>
    <submittedName>
        <fullName evidence="2">Uncharacterized protein</fullName>
    </submittedName>
</protein>
<dbReference type="Proteomes" id="UP000823772">
    <property type="component" value="Unassembled WGS sequence"/>
</dbReference>
<dbReference type="AlphaFoldDB" id="A0A9D9J178"/>
<proteinExistence type="predicted"/>
<feature type="transmembrane region" description="Helical" evidence="1">
    <location>
        <begin position="95"/>
        <end position="116"/>
    </location>
</feature>
<sequence>MKLFNDRAMGFFSIGALFGLLLCMRSEGLHVLNIVMWVVAGLFLLLFLVRMFVLLFGKEARFLAMKDSGTGLERFAFPAILLLFTVEFYCRENMTAAVVALILFVLSLLGTILLAIKDSSESRNQPEK</sequence>
<name>A0A9D9J178_9BACT</name>
<keyword evidence="1" id="KW-0472">Membrane</keyword>